<dbReference type="EMBL" id="MOXJ01000039">
    <property type="protein sequence ID" value="PDO09435.1"/>
    <property type="molecule type" value="Genomic_DNA"/>
</dbReference>
<gene>
    <name evidence="1" type="ORF">BLM47_12465</name>
</gene>
<dbReference type="AlphaFoldDB" id="A0A2A6DXH4"/>
<evidence type="ECO:0000313" key="2">
    <source>
        <dbReference type="Proteomes" id="UP000243688"/>
    </source>
</evidence>
<accession>A0A2A6DXH4</accession>
<evidence type="ECO:0000313" key="1">
    <source>
        <dbReference type="EMBL" id="PDO09435.1"/>
    </source>
</evidence>
<proteinExistence type="predicted"/>
<protein>
    <submittedName>
        <fullName evidence="1">Uncharacterized protein</fullName>
    </submittedName>
</protein>
<comment type="caution">
    <text evidence="1">The sequence shown here is derived from an EMBL/GenBank/DDBJ whole genome shotgun (WGS) entry which is preliminary data.</text>
</comment>
<reference evidence="1 2" key="1">
    <citation type="submission" date="2016-12" db="EMBL/GenBank/DDBJ databases">
        <title>Candidatus Reconcilibacillus cellulovorans genome.</title>
        <authorList>
            <person name="Kolinko S."/>
            <person name="Wu Y.-W."/>
            <person name="Tachea F."/>
            <person name="Denzel E."/>
            <person name="Hiras J."/>
            <person name="Baecker N."/>
            <person name="Chan L.J."/>
            <person name="Eichorst S.A."/>
            <person name="Frey D."/>
            <person name="Adams P.D."/>
            <person name="Pray T."/>
            <person name="Tanjore D."/>
            <person name="Petzold C.J."/>
            <person name="Gladden J.M."/>
            <person name="Simmons B.A."/>
            <person name="Singer S.W."/>
        </authorList>
    </citation>
    <scope>NUCLEOTIDE SEQUENCE [LARGE SCALE GENOMIC DNA]</scope>
    <source>
        <strain evidence="1">JTherm</strain>
    </source>
</reference>
<organism evidence="1 2">
    <name type="scientific">Candidatus Reconcilbacillus cellulovorans</name>
    <dbReference type="NCBI Taxonomy" id="1906605"/>
    <lineage>
        <taxon>Bacteria</taxon>
        <taxon>Bacillati</taxon>
        <taxon>Bacillota</taxon>
        <taxon>Bacilli</taxon>
        <taxon>Bacillales</taxon>
        <taxon>Paenibacillaceae</taxon>
        <taxon>Candidatus Reconcilbacillus</taxon>
    </lineage>
</organism>
<dbReference type="Proteomes" id="UP000243688">
    <property type="component" value="Unassembled WGS sequence"/>
</dbReference>
<name>A0A2A6DXH4_9BACL</name>
<sequence length="170" mass="20052">MKKKTLDPERLKELRRMRAVVSRMLKSEVAAQNPEFKKRAKEFVSLVPYKNEAYLRMAIRANTSTWLEVFFDERVNEFEHLVEWHNRMQRIPELKQEDPTDIRKEKVTNIKSSRGGARPGAGRKRIGTTRTIKLTLPDEDWAFLQLIAPTPSEAIRNIIQQWRENGNMVY</sequence>